<dbReference type="InParanoid" id="A0A0C3AWL9"/>
<dbReference type="OrthoDB" id="9977870at2759"/>
<evidence type="ECO:0000256" key="7">
    <source>
        <dbReference type="ARBA" id="ARBA00022786"/>
    </source>
</evidence>
<dbReference type="SUPFAM" id="SSF57850">
    <property type="entry name" value="RING/U-box"/>
    <property type="match status" value="3"/>
</dbReference>
<keyword evidence="8" id="KW-0862">Zinc</keyword>
<dbReference type="InterPro" id="IPR031127">
    <property type="entry name" value="E3_UB_ligase_RBR"/>
</dbReference>
<dbReference type="Gene3D" id="3.30.40.10">
    <property type="entry name" value="Zinc/RING finger domain, C3HC4 (zinc finger)"/>
    <property type="match status" value="1"/>
</dbReference>
<proteinExistence type="predicted"/>
<dbReference type="AlphaFoldDB" id="A0A0C3AWL9"/>
<evidence type="ECO:0000313" key="10">
    <source>
        <dbReference type="EMBL" id="KIM69377.1"/>
    </source>
</evidence>
<keyword evidence="3" id="KW-0808">Transferase</keyword>
<evidence type="ECO:0000256" key="3">
    <source>
        <dbReference type="ARBA" id="ARBA00022679"/>
    </source>
</evidence>
<dbReference type="GO" id="GO:0008270">
    <property type="term" value="F:zinc ion binding"/>
    <property type="evidence" value="ECO:0007669"/>
    <property type="project" value="UniProtKB-KW"/>
</dbReference>
<gene>
    <name evidence="10" type="ORF">SCLCIDRAFT_12916</name>
</gene>
<evidence type="ECO:0000313" key="11">
    <source>
        <dbReference type="Proteomes" id="UP000053989"/>
    </source>
</evidence>
<evidence type="ECO:0000256" key="4">
    <source>
        <dbReference type="ARBA" id="ARBA00022723"/>
    </source>
</evidence>
<dbReference type="HOGENOM" id="CLU_030441_0_0_1"/>
<dbReference type="SMART" id="SM00647">
    <property type="entry name" value="IBR"/>
    <property type="match status" value="2"/>
</dbReference>
<accession>A0A0C3AWL9</accession>
<feature type="domain" description="RING-type" evidence="9">
    <location>
        <begin position="239"/>
        <end position="480"/>
    </location>
</feature>
<evidence type="ECO:0000256" key="5">
    <source>
        <dbReference type="ARBA" id="ARBA00022737"/>
    </source>
</evidence>
<dbReference type="GO" id="GO:0061630">
    <property type="term" value="F:ubiquitin protein ligase activity"/>
    <property type="evidence" value="ECO:0007669"/>
    <property type="project" value="UniProtKB-EC"/>
</dbReference>
<dbReference type="EMBL" id="KN822006">
    <property type="protein sequence ID" value="KIM69377.1"/>
    <property type="molecule type" value="Genomic_DNA"/>
</dbReference>
<dbReference type="PROSITE" id="PS51873">
    <property type="entry name" value="TRIAD"/>
    <property type="match status" value="1"/>
</dbReference>
<keyword evidence="6" id="KW-0863">Zinc-finger</keyword>
<keyword evidence="4" id="KW-0479">Metal-binding</keyword>
<dbReference type="Pfam" id="PF01485">
    <property type="entry name" value="IBR"/>
    <property type="match status" value="2"/>
</dbReference>
<reference evidence="11" key="2">
    <citation type="submission" date="2015-01" db="EMBL/GenBank/DDBJ databases">
        <title>Evolutionary Origins and Diversification of the Mycorrhizal Mutualists.</title>
        <authorList>
            <consortium name="DOE Joint Genome Institute"/>
            <consortium name="Mycorrhizal Genomics Consortium"/>
            <person name="Kohler A."/>
            <person name="Kuo A."/>
            <person name="Nagy L.G."/>
            <person name="Floudas D."/>
            <person name="Copeland A."/>
            <person name="Barry K.W."/>
            <person name="Cichocki N."/>
            <person name="Veneault-Fourrey C."/>
            <person name="LaButti K."/>
            <person name="Lindquist E.A."/>
            <person name="Lipzen A."/>
            <person name="Lundell T."/>
            <person name="Morin E."/>
            <person name="Murat C."/>
            <person name="Riley R."/>
            <person name="Ohm R."/>
            <person name="Sun H."/>
            <person name="Tunlid A."/>
            <person name="Henrissat B."/>
            <person name="Grigoriev I.V."/>
            <person name="Hibbett D.S."/>
            <person name="Martin F."/>
        </authorList>
    </citation>
    <scope>NUCLEOTIDE SEQUENCE [LARGE SCALE GENOMIC DNA]</scope>
    <source>
        <strain evidence="11">Foug A</strain>
    </source>
</reference>
<dbReference type="InterPro" id="IPR013083">
    <property type="entry name" value="Znf_RING/FYVE/PHD"/>
</dbReference>
<dbReference type="STRING" id="1036808.A0A0C3AWL9"/>
<dbReference type="Proteomes" id="UP000053989">
    <property type="component" value="Unassembled WGS sequence"/>
</dbReference>
<dbReference type="Gene3D" id="1.20.120.1750">
    <property type="match status" value="1"/>
</dbReference>
<dbReference type="InterPro" id="IPR002867">
    <property type="entry name" value="IBR_dom"/>
</dbReference>
<evidence type="ECO:0000256" key="6">
    <source>
        <dbReference type="ARBA" id="ARBA00022771"/>
    </source>
</evidence>
<evidence type="ECO:0000256" key="2">
    <source>
        <dbReference type="ARBA" id="ARBA00012251"/>
    </source>
</evidence>
<dbReference type="InterPro" id="IPR044066">
    <property type="entry name" value="TRIAD_supradom"/>
</dbReference>
<dbReference type="PANTHER" id="PTHR11685">
    <property type="entry name" value="RBR FAMILY RING FINGER AND IBR DOMAIN-CONTAINING"/>
    <property type="match status" value="1"/>
</dbReference>
<organism evidence="10 11">
    <name type="scientific">Scleroderma citrinum Foug A</name>
    <dbReference type="NCBI Taxonomy" id="1036808"/>
    <lineage>
        <taxon>Eukaryota</taxon>
        <taxon>Fungi</taxon>
        <taxon>Dikarya</taxon>
        <taxon>Basidiomycota</taxon>
        <taxon>Agaricomycotina</taxon>
        <taxon>Agaricomycetes</taxon>
        <taxon>Agaricomycetidae</taxon>
        <taxon>Boletales</taxon>
        <taxon>Sclerodermatineae</taxon>
        <taxon>Sclerodermataceae</taxon>
        <taxon>Scleroderma</taxon>
    </lineage>
</organism>
<keyword evidence="7" id="KW-0833">Ubl conjugation pathway</keyword>
<keyword evidence="11" id="KW-1185">Reference proteome</keyword>
<name>A0A0C3AWL9_9AGAM</name>
<evidence type="ECO:0000256" key="8">
    <source>
        <dbReference type="ARBA" id="ARBA00022833"/>
    </source>
</evidence>
<dbReference type="GO" id="GO:0016567">
    <property type="term" value="P:protein ubiquitination"/>
    <property type="evidence" value="ECO:0007669"/>
    <property type="project" value="InterPro"/>
</dbReference>
<evidence type="ECO:0000256" key="1">
    <source>
        <dbReference type="ARBA" id="ARBA00001798"/>
    </source>
</evidence>
<reference evidence="10 11" key="1">
    <citation type="submission" date="2014-04" db="EMBL/GenBank/DDBJ databases">
        <authorList>
            <consortium name="DOE Joint Genome Institute"/>
            <person name="Kuo A."/>
            <person name="Kohler A."/>
            <person name="Nagy L.G."/>
            <person name="Floudas D."/>
            <person name="Copeland A."/>
            <person name="Barry K.W."/>
            <person name="Cichocki N."/>
            <person name="Veneault-Fourrey C."/>
            <person name="LaButti K."/>
            <person name="Lindquist E.A."/>
            <person name="Lipzen A."/>
            <person name="Lundell T."/>
            <person name="Morin E."/>
            <person name="Murat C."/>
            <person name="Sun H."/>
            <person name="Tunlid A."/>
            <person name="Henrissat B."/>
            <person name="Grigoriev I.V."/>
            <person name="Hibbett D.S."/>
            <person name="Martin F."/>
            <person name="Nordberg H.P."/>
            <person name="Cantor M.N."/>
            <person name="Hua S.X."/>
        </authorList>
    </citation>
    <scope>NUCLEOTIDE SEQUENCE [LARGE SCALE GENOMIC DNA]</scope>
    <source>
        <strain evidence="10 11">Foug A</strain>
    </source>
</reference>
<sequence length="619" mass="69958">MKTSRTDDDLSSEVLIARPIEEDLQYLKDAEQAEKIQLESVLMVSAFRSGKIPKFTRNKSTTPQGYDDARIATEMFLSGAQSISDHAVAETLQLSQEAAFIAGQQLAQKVAAEENKIALDSEFARRLQAANDDGTIDLDTVMDVESLLGREAIEKILAGNPNTKGKETVKEKVSDDTAKSDYVHEHIITLPLSQERQWTLRTKFNVGPKLRESGIANFQLALSDMDVNEDIRTSFEPSPYPPCGICFEAFRVTYSPISASQTAMTSSHLIFGLRLPCPQEHSYCQPCLVQYIRSKIAPDGDYSGIIDVTVFPIKCPECPEDTWPEGISDDIAQRILNEKDMLLWHSQKLLDSIERHYCPNVRCSALVQIHEDPNEPMAICPVCQELMCVPCNATWHHDLSCEEFQALPEDERSPDDQSVLIMAKAQNWRRCPTCSRLVELTFGCNHIACRCGTHFCYKCGSLWDRFASKCTRQPSCDLWDENMLLEERERARVAERGRQQQLRHPVPVQALEPPPPYRPQAAPIAGEEPNDLEWLRNPKGVSGGHAFTTQMMRSLVCGYCETRANSLADLVYHLEHVRHHSVFACCGRFFAREDHFERHCSSRVKSGRHQHRVVRRGGH</sequence>
<dbReference type="EC" id="2.3.2.31" evidence="2"/>
<comment type="catalytic activity">
    <reaction evidence="1">
        <text>[E2 ubiquitin-conjugating enzyme]-S-ubiquitinyl-L-cysteine + [acceptor protein]-L-lysine = [E2 ubiquitin-conjugating enzyme]-L-cysteine + [acceptor protein]-N(6)-ubiquitinyl-L-lysine.</text>
        <dbReference type="EC" id="2.3.2.31"/>
    </reaction>
</comment>
<dbReference type="CDD" id="cd22584">
    <property type="entry name" value="Rcat_RBR_unk"/>
    <property type="match status" value="1"/>
</dbReference>
<protein>
    <recommendedName>
        <fullName evidence="2">RBR-type E3 ubiquitin transferase</fullName>
        <ecNumber evidence="2">2.3.2.31</ecNumber>
    </recommendedName>
</protein>
<evidence type="ECO:0000259" key="9">
    <source>
        <dbReference type="PROSITE" id="PS51873"/>
    </source>
</evidence>
<keyword evidence="5" id="KW-0677">Repeat</keyword>